<reference evidence="2 3" key="1">
    <citation type="submission" date="2024-09" db="EMBL/GenBank/DDBJ databases">
        <title>Chromosome-scale assembly of Riccia fluitans.</title>
        <authorList>
            <person name="Paukszto L."/>
            <person name="Sawicki J."/>
            <person name="Karawczyk K."/>
            <person name="Piernik-Szablinska J."/>
            <person name="Szczecinska M."/>
            <person name="Mazdziarz M."/>
        </authorList>
    </citation>
    <scope>NUCLEOTIDE SEQUENCE [LARGE SCALE GENOMIC DNA]</scope>
    <source>
        <strain evidence="2">Rf_01</strain>
        <tissue evidence="2">Aerial parts of the thallus</tissue>
    </source>
</reference>
<dbReference type="SUPFAM" id="SSF63737">
    <property type="entry name" value="Leukotriene A4 hydrolase N-terminal domain"/>
    <property type="match status" value="1"/>
</dbReference>
<dbReference type="PANTHER" id="PTHR11533">
    <property type="entry name" value="PROTEASE M1 ZINC METALLOPROTEASE"/>
    <property type="match status" value="1"/>
</dbReference>
<evidence type="ECO:0000313" key="3">
    <source>
        <dbReference type="Proteomes" id="UP001605036"/>
    </source>
</evidence>
<proteinExistence type="predicted"/>
<gene>
    <name evidence="2" type="ORF">R1flu_012688</name>
</gene>
<dbReference type="EMBL" id="JBHFFA010000002">
    <property type="protein sequence ID" value="KAL2645101.1"/>
    <property type="molecule type" value="Genomic_DNA"/>
</dbReference>
<dbReference type="Pfam" id="PF17900">
    <property type="entry name" value="Peptidase_M1_N"/>
    <property type="match status" value="1"/>
</dbReference>
<dbReference type="Proteomes" id="UP001605036">
    <property type="component" value="Unassembled WGS sequence"/>
</dbReference>
<sequence length="123" mass="13859">MAGRAAATAILALGASYVILKQLKYRGRKDRSRLLLKDTMRLPRFVEPRRYDIELMPNLDICKFDGKVAVRLEIVDKTNHIVLNAADLNIYEKSVSLRTSATRQACISPLIAHRLPCLLNAIL</sequence>
<evidence type="ECO:0000259" key="1">
    <source>
        <dbReference type="Pfam" id="PF17900"/>
    </source>
</evidence>
<comment type="caution">
    <text evidence="2">The sequence shown here is derived from an EMBL/GenBank/DDBJ whole genome shotgun (WGS) entry which is preliminary data.</text>
</comment>
<evidence type="ECO:0000313" key="2">
    <source>
        <dbReference type="EMBL" id="KAL2645101.1"/>
    </source>
</evidence>
<dbReference type="InterPro" id="IPR042097">
    <property type="entry name" value="Aminopeptidase_N-like_N_sf"/>
</dbReference>
<dbReference type="AlphaFoldDB" id="A0ABD1ZBG5"/>
<dbReference type="Gene3D" id="2.60.40.1730">
    <property type="entry name" value="tricorn interacting facor f3 domain"/>
    <property type="match status" value="1"/>
</dbReference>
<name>A0ABD1ZBG5_9MARC</name>
<organism evidence="2 3">
    <name type="scientific">Riccia fluitans</name>
    <dbReference type="NCBI Taxonomy" id="41844"/>
    <lineage>
        <taxon>Eukaryota</taxon>
        <taxon>Viridiplantae</taxon>
        <taxon>Streptophyta</taxon>
        <taxon>Embryophyta</taxon>
        <taxon>Marchantiophyta</taxon>
        <taxon>Marchantiopsida</taxon>
        <taxon>Marchantiidae</taxon>
        <taxon>Marchantiales</taxon>
        <taxon>Ricciaceae</taxon>
        <taxon>Riccia</taxon>
    </lineage>
</organism>
<dbReference type="InterPro" id="IPR045357">
    <property type="entry name" value="Aminopeptidase_N-like_N"/>
</dbReference>
<keyword evidence="3" id="KW-1185">Reference proteome</keyword>
<protein>
    <recommendedName>
        <fullName evidence="1">Aminopeptidase N-like N-terminal domain-containing protein</fullName>
    </recommendedName>
</protein>
<accession>A0ABD1ZBG5</accession>
<feature type="domain" description="Aminopeptidase N-like N-terminal" evidence="1">
    <location>
        <begin position="48"/>
        <end position="104"/>
    </location>
</feature>
<dbReference type="InterPro" id="IPR050344">
    <property type="entry name" value="Peptidase_M1_aminopeptidases"/>
</dbReference>
<dbReference type="PANTHER" id="PTHR11533:SF174">
    <property type="entry name" value="PUROMYCIN-SENSITIVE AMINOPEPTIDASE-RELATED"/>
    <property type="match status" value="1"/>
</dbReference>